<dbReference type="GO" id="GO:0000976">
    <property type="term" value="F:transcription cis-regulatory region binding"/>
    <property type="evidence" value="ECO:0007669"/>
    <property type="project" value="TreeGrafter"/>
</dbReference>
<dbReference type="Gene3D" id="1.10.357.10">
    <property type="entry name" value="Tetracycline Repressor, domain 2"/>
    <property type="match status" value="1"/>
</dbReference>
<evidence type="ECO:0000256" key="4">
    <source>
        <dbReference type="PROSITE-ProRule" id="PRU00335"/>
    </source>
</evidence>
<gene>
    <name evidence="6" type="ORF">SAMN05192558_10137</name>
</gene>
<evidence type="ECO:0000256" key="2">
    <source>
        <dbReference type="ARBA" id="ARBA00023125"/>
    </source>
</evidence>
<dbReference type="PROSITE" id="PS50977">
    <property type="entry name" value="HTH_TETR_2"/>
    <property type="match status" value="1"/>
</dbReference>
<dbReference type="SUPFAM" id="SSF46689">
    <property type="entry name" value="Homeodomain-like"/>
    <property type="match status" value="1"/>
</dbReference>
<evidence type="ECO:0000256" key="3">
    <source>
        <dbReference type="ARBA" id="ARBA00023163"/>
    </source>
</evidence>
<dbReference type="EMBL" id="FNJB01000001">
    <property type="protein sequence ID" value="SDN84115.1"/>
    <property type="molecule type" value="Genomic_DNA"/>
</dbReference>
<dbReference type="InterPro" id="IPR001647">
    <property type="entry name" value="HTH_TetR"/>
</dbReference>
<evidence type="ECO:0000313" key="6">
    <source>
        <dbReference type="EMBL" id="SDN84115.1"/>
    </source>
</evidence>
<dbReference type="PANTHER" id="PTHR30055">
    <property type="entry name" value="HTH-TYPE TRANSCRIPTIONAL REGULATOR RUTR"/>
    <property type="match status" value="1"/>
</dbReference>
<feature type="DNA-binding region" description="H-T-H motif" evidence="4">
    <location>
        <begin position="19"/>
        <end position="38"/>
    </location>
</feature>
<dbReference type="InterPro" id="IPR050109">
    <property type="entry name" value="HTH-type_TetR-like_transc_reg"/>
</dbReference>
<evidence type="ECO:0000256" key="1">
    <source>
        <dbReference type="ARBA" id="ARBA00023015"/>
    </source>
</evidence>
<evidence type="ECO:0000259" key="5">
    <source>
        <dbReference type="PROSITE" id="PS50977"/>
    </source>
</evidence>
<keyword evidence="2 4" id="KW-0238">DNA-binding</keyword>
<reference evidence="7" key="1">
    <citation type="submission" date="2016-10" db="EMBL/GenBank/DDBJ databases">
        <authorList>
            <person name="Varghese N."/>
            <person name="Submissions S."/>
        </authorList>
    </citation>
    <scope>NUCLEOTIDE SEQUENCE [LARGE SCALE GENOMIC DNA]</scope>
    <source>
        <strain evidence="7">IBRC-M 10655</strain>
    </source>
</reference>
<dbReference type="STRING" id="504798.SAMN05421871_103832"/>
<keyword evidence="7" id="KW-1185">Reference proteome</keyword>
<dbReference type="PANTHER" id="PTHR30055:SF234">
    <property type="entry name" value="HTH-TYPE TRANSCRIPTIONAL REGULATOR BETI"/>
    <property type="match status" value="1"/>
</dbReference>
<evidence type="ECO:0000313" key="7">
    <source>
        <dbReference type="Proteomes" id="UP000199651"/>
    </source>
</evidence>
<protein>
    <submittedName>
        <fullName evidence="6">DNA-binding transcriptional regulator, AcrR family</fullName>
    </submittedName>
</protein>
<dbReference type="GO" id="GO:0003700">
    <property type="term" value="F:DNA-binding transcription factor activity"/>
    <property type="evidence" value="ECO:0007669"/>
    <property type="project" value="TreeGrafter"/>
</dbReference>
<feature type="domain" description="HTH tetR-type" evidence="5">
    <location>
        <begin position="1"/>
        <end position="56"/>
    </location>
</feature>
<organism evidence="6 7">
    <name type="scientific">Actinokineospora alba</name>
    <dbReference type="NCBI Taxonomy" id="504798"/>
    <lineage>
        <taxon>Bacteria</taxon>
        <taxon>Bacillati</taxon>
        <taxon>Actinomycetota</taxon>
        <taxon>Actinomycetes</taxon>
        <taxon>Pseudonocardiales</taxon>
        <taxon>Pseudonocardiaceae</taxon>
        <taxon>Actinokineospora</taxon>
    </lineage>
</organism>
<dbReference type="Pfam" id="PF00440">
    <property type="entry name" value="TetR_N"/>
    <property type="match status" value="1"/>
</dbReference>
<sequence>MDVALKLFEQNGTVGTAITAIEAGAGLSAGSGSFYRHFKDKNELLLAVVEREIARVQKNPAVQVSQVDGPISETLARQLYADLDFLRELKPLIAILIWERDRAPDMAARVQQLMVDRGVELGIADLFLQTPAAPVTEDPAAGAIVMMSAMIGYFLSVEYFGSTPGGVDPERFTTTLAKLLTTPPE</sequence>
<dbReference type="AlphaFoldDB" id="A0A1H0EP52"/>
<keyword evidence="3" id="KW-0804">Transcription</keyword>
<keyword evidence="1" id="KW-0805">Transcription regulation</keyword>
<dbReference type="Proteomes" id="UP000199651">
    <property type="component" value="Unassembled WGS sequence"/>
</dbReference>
<accession>A0A1H0EP52</accession>
<name>A0A1H0EP52_9PSEU</name>
<dbReference type="InterPro" id="IPR009057">
    <property type="entry name" value="Homeodomain-like_sf"/>
</dbReference>
<proteinExistence type="predicted"/>